<evidence type="ECO:0000256" key="4">
    <source>
        <dbReference type="ARBA" id="ARBA00022827"/>
    </source>
</evidence>
<dbReference type="Pfam" id="PF00561">
    <property type="entry name" value="Abhydrolase_1"/>
    <property type="match status" value="1"/>
</dbReference>
<dbReference type="InterPro" id="IPR000073">
    <property type="entry name" value="AB_hydrolase_1"/>
</dbReference>
<reference evidence="7" key="1">
    <citation type="submission" date="2015-11" db="EMBL/GenBank/DDBJ databases">
        <authorList>
            <person name="Zhang Y."/>
            <person name="Guo Z."/>
        </authorList>
    </citation>
    <scope>NUCLEOTIDE SEQUENCE</scope>
    <source>
        <strain evidence="7">ID145698</strain>
    </source>
</reference>
<comment type="cofactor">
    <cofactor evidence="1">
        <name>FAD</name>
        <dbReference type="ChEBI" id="CHEBI:57692"/>
    </cofactor>
</comment>
<dbReference type="Gene3D" id="3.40.50.1820">
    <property type="entry name" value="alpha/beta hydrolase"/>
    <property type="match status" value="1"/>
</dbReference>
<comment type="similarity">
    <text evidence="2">Belongs to the GMC oxidoreductase family.</text>
</comment>
<keyword evidence="3" id="KW-0285">Flavoprotein</keyword>
<keyword evidence="4" id="KW-0274">FAD</keyword>
<dbReference type="AlphaFoldDB" id="A0A1W5KPV9"/>
<accession>A0A1W5KPV9</accession>
<evidence type="ECO:0000256" key="3">
    <source>
        <dbReference type="ARBA" id="ARBA00022630"/>
    </source>
</evidence>
<dbReference type="GO" id="GO:0016787">
    <property type="term" value="F:hydrolase activity"/>
    <property type="evidence" value="ECO:0007669"/>
    <property type="project" value="UniProtKB-KW"/>
</dbReference>
<organism evidence="7">
    <name type="scientific">Actinoallomurus sp. ID145698</name>
    <dbReference type="NCBI Taxonomy" id="1820605"/>
    <lineage>
        <taxon>Bacteria</taxon>
        <taxon>Bacillati</taxon>
        <taxon>Actinomycetota</taxon>
        <taxon>Actinomycetes</taxon>
        <taxon>Streptosporangiales</taxon>
        <taxon>Thermomonosporaceae</taxon>
        <taxon>Actinoallomurus</taxon>
    </lineage>
</organism>
<dbReference type="EMBL" id="KT996129">
    <property type="protein sequence ID" value="AMX23312.1"/>
    <property type="molecule type" value="Genomic_DNA"/>
</dbReference>
<evidence type="ECO:0000256" key="2">
    <source>
        <dbReference type="ARBA" id="ARBA00010790"/>
    </source>
</evidence>
<dbReference type="PANTHER" id="PTHR47470">
    <property type="entry name" value="CHOLESTEROL OXIDASE"/>
    <property type="match status" value="1"/>
</dbReference>
<evidence type="ECO:0000256" key="1">
    <source>
        <dbReference type="ARBA" id="ARBA00001974"/>
    </source>
</evidence>
<feature type="domain" description="AB hydrolase-1" evidence="6">
    <location>
        <begin position="45"/>
        <end position="340"/>
    </location>
</feature>
<evidence type="ECO:0000256" key="5">
    <source>
        <dbReference type="ARBA" id="ARBA00023002"/>
    </source>
</evidence>
<sequence>MERRIPARFTNEGVPDAQVSEHPFWTEDGLGLNLTRFHRATCDDVILLLHGLPASTDMFIMPEHRNITAYLLDNGYTDVWSLDFRMSNRFPYDTETHRYTLDDIAHYDHPAALRELRRHIGDRRVHVIAQCLGSVSFSMSLAAGLVGDITSMVSNSVSLVTRVPTWSRLKLAFGPGFFEYLCGYSFIDPRFGSSPALTRGWMLSRGVSLFHAECEVRACHMISFMWGTGRPGLWQHDNLDPVTHERVADLFGANGVHYYRHMNKMVKAGHAVRYAPKDPRHAVLPADYLTDPGAITTPILFMTGDHNHVFTDSNIVCHEILSKASPGLHELAILPGYGHVDPFIGKNAHRDVFPRILDHLRKHSLERVA</sequence>
<dbReference type="InterPro" id="IPR052542">
    <property type="entry name" value="Cholesterol_Oxidase"/>
</dbReference>
<dbReference type="GO" id="GO:0016491">
    <property type="term" value="F:oxidoreductase activity"/>
    <property type="evidence" value="ECO:0007669"/>
    <property type="project" value="UniProtKB-KW"/>
</dbReference>
<keyword evidence="5" id="KW-0560">Oxidoreductase</keyword>
<evidence type="ECO:0000259" key="6">
    <source>
        <dbReference type="Pfam" id="PF00561"/>
    </source>
</evidence>
<dbReference type="PANTHER" id="PTHR47470:SF1">
    <property type="entry name" value="FAD-DEPENDENT OXIDOREDUCTASE 2 FAD BINDING DOMAIN-CONTAINING PROTEIN"/>
    <property type="match status" value="1"/>
</dbReference>
<dbReference type="SUPFAM" id="SSF53474">
    <property type="entry name" value="alpha/beta-Hydrolases"/>
    <property type="match status" value="1"/>
</dbReference>
<proteinExistence type="inferred from homology"/>
<dbReference type="InterPro" id="IPR029058">
    <property type="entry name" value="AB_hydrolase_fold"/>
</dbReference>
<evidence type="ECO:0000313" key="7">
    <source>
        <dbReference type="EMBL" id="AMX23312.1"/>
    </source>
</evidence>
<name>A0A1W5KPV9_9ACTN</name>
<gene>
    <name evidence="7" type="primary">NAI698_09155</name>
</gene>
<keyword evidence="7" id="KW-0378">Hydrolase</keyword>
<protein>
    <submittedName>
        <fullName evidence="7">Alpha/beta hydrolase family protein</fullName>
    </submittedName>
</protein>